<dbReference type="RefSeq" id="WP_073399039.1">
    <property type="nucleotide sequence ID" value="NZ_FQTV01000002.1"/>
</dbReference>
<organism evidence="1 2">
    <name type="scientific">Bacteroides luti</name>
    <dbReference type="NCBI Taxonomy" id="1297750"/>
    <lineage>
        <taxon>Bacteria</taxon>
        <taxon>Pseudomonadati</taxon>
        <taxon>Bacteroidota</taxon>
        <taxon>Bacteroidia</taxon>
        <taxon>Bacteroidales</taxon>
        <taxon>Bacteroidaceae</taxon>
        <taxon>Bacteroides</taxon>
    </lineage>
</organism>
<reference evidence="1 2" key="1">
    <citation type="submission" date="2016-11" db="EMBL/GenBank/DDBJ databases">
        <authorList>
            <person name="Jaros S."/>
            <person name="Januszkiewicz K."/>
            <person name="Wedrychowicz H."/>
        </authorList>
    </citation>
    <scope>NUCLEOTIDE SEQUENCE [LARGE SCALE GENOMIC DNA]</scope>
    <source>
        <strain evidence="1 2">DSM 26991</strain>
    </source>
</reference>
<evidence type="ECO:0000313" key="1">
    <source>
        <dbReference type="EMBL" id="SHE64987.1"/>
    </source>
</evidence>
<dbReference type="InterPro" id="IPR016181">
    <property type="entry name" value="Acyl_CoA_acyltransferase"/>
</dbReference>
<gene>
    <name evidence="1" type="ORF">SAMN05444405_102242</name>
</gene>
<keyword evidence="2" id="KW-1185">Reference proteome</keyword>
<sequence length="270" mass="32095">MKNEDYVYYKKGVIYSKAPHKEKQLTEEMRLELINKNKVWFIRNTYDFDSSEPTSFWFIIKDKFYGMEELKTRTRNKVRHAFKFFEIRPITIDFMREQGYEVYKDSFDRYSNTTDVVASRSSFIADLDKFKEGREFWGVIDKINGTLVAYAENHCKEDMCEYFMLKSRTKYLSGGYYPFYGLFYKMNEHYLGTGNKRYVSVGARSATEHSSIQPFLLSKFCFRKAYAKLTLTYSPLLKYTIKTLFPVRSYIPSLRLQAMLRLEAMARGAI</sequence>
<dbReference type="Proteomes" id="UP000184509">
    <property type="component" value="Unassembled WGS sequence"/>
</dbReference>
<name>A0A1M4V7X1_9BACE</name>
<protein>
    <recommendedName>
        <fullName evidence="3">Acetyltransferase (GNAT) domain-containing protein</fullName>
    </recommendedName>
</protein>
<evidence type="ECO:0008006" key="3">
    <source>
        <dbReference type="Google" id="ProtNLM"/>
    </source>
</evidence>
<dbReference type="EMBL" id="FQTV01000002">
    <property type="protein sequence ID" value="SHE64987.1"/>
    <property type="molecule type" value="Genomic_DNA"/>
</dbReference>
<dbReference type="OrthoDB" id="1099805at2"/>
<evidence type="ECO:0000313" key="2">
    <source>
        <dbReference type="Proteomes" id="UP000184509"/>
    </source>
</evidence>
<proteinExistence type="predicted"/>
<dbReference type="SUPFAM" id="SSF55729">
    <property type="entry name" value="Acyl-CoA N-acyltransferases (Nat)"/>
    <property type="match status" value="1"/>
</dbReference>
<dbReference type="AlphaFoldDB" id="A0A1M4V7X1"/>
<accession>A0A1M4V7X1</accession>